<dbReference type="EMBL" id="AJIL01000306">
    <property type="protein sequence ID" value="KNE89700.1"/>
    <property type="molecule type" value="Genomic_DNA"/>
</dbReference>
<proteinExistence type="predicted"/>
<dbReference type="Proteomes" id="UP000054564">
    <property type="component" value="Unassembled WGS sequence"/>
</dbReference>
<sequence>MLSLFYEIALQILVPGSPCISNIVVFIDQTTKHLSTIISTTTHPPALRNSCRLGLKITNKYYSLTDTSPPYRIAIVLHPLFRDEYFKLANWGPDWISEVIRLTREMWVTFYKPAPMAPTALLTSSSVRRPKTTMLAGLGSAASARGGHSALDPMDIWLADGLILDGGEPINPLKWWCWNSVDSTKAFWEHSRGPSTDGSGRLKLPG</sequence>
<name>A0A0L0URV0_9BASI</name>
<comment type="caution">
    <text evidence="1">The sequence shown here is derived from an EMBL/GenBank/DDBJ whole genome shotgun (WGS) entry which is preliminary data.</text>
</comment>
<dbReference type="InterPro" id="IPR012337">
    <property type="entry name" value="RNaseH-like_sf"/>
</dbReference>
<evidence type="ECO:0000313" key="1">
    <source>
        <dbReference type="EMBL" id="KNE89700.1"/>
    </source>
</evidence>
<reference evidence="2" key="1">
    <citation type="submission" date="2014-03" db="EMBL/GenBank/DDBJ databases">
        <title>The Genome Sequence of Puccinia striiformis f. sp. tritici PST-78.</title>
        <authorList>
            <consortium name="The Broad Institute Genome Sequencing Platform"/>
            <person name="Cuomo C."/>
            <person name="Hulbert S."/>
            <person name="Chen X."/>
            <person name="Walker B."/>
            <person name="Young S.K."/>
            <person name="Zeng Q."/>
            <person name="Gargeya S."/>
            <person name="Fitzgerald M."/>
            <person name="Haas B."/>
            <person name="Abouelleil A."/>
            <person name="Alvarado L."/>
            <person name="Arachchi H.M."/>
            <person name="Berlin A.M."/>
            <person name="Chapman S.B."/>
            <person name="Goldberg J."/>
            <person name="Griggs A."/>
            <person name="Gujja S."/>
            <person name="Hansen M."/>
            <person name="Howarth C."/>
            <person name="Imamovic A."/>
            <person name="Larimer J."/>
            <person name="McCowan C."/>
            <person name="Montmayeur A."/>
            <person name="Murphy C."/>
            <person name="Neiman D."/>
            <person name="Pearson M."/>
            <person name="Priest M."/>
            <person name="Roberts A."/>
            <person name="Saif S."/>
            <person name="Shea T."/>
            <person name="Sisk P."/>
            <person name="Sykes S."/>
            <person name="Wortman J."/>
            <person name="Nusbaum C."/>
            <person name="Birren B."/>
        </authorList>
    </citation>
    <scope>NUCLEOTIDE SEQUENCE [LARGE SCALE GENOMIC DNA]</scope>
    <source>
        <strain evidence="2">race PST-78</strain>
    </source>
</reference>
<evidence type="ECO:0000313" key="2">
    <source>
        <dbReference type="Proteomes" id="UP000054564"/>
    </source>
</evidence>
<organism evidence="1 2">
    <name type="scientific">Puccinia striiformis f. sp. tritici PST-78</name>
    <dbReference type="NCBI Taxonomy" id="1165861"/>
    <lineage>
        <taxon>Eukaryota</taxon>
        <taxon>Fungi</taxon>
        <taxon>Dikarya</taxon>
        <taxon>Basidiomycota</taxon>
        <taxon>Pucciniomycotina</taxon>
        <taxon>Pucciniomycetes</taxon>
        <taxon>Pucciniales</taxon>
        <taxon>Pucciniaceae</taxon>
        <taxon>Puccinia</taxon>
    </lineage>
</organism>
<dbReference type="STRING" id="1165861.A0A0L0URV0"/>
<dbReference type="AlphaFoldDB" id="A0A0L0URV0"/>
<dbReference type="SUPFAM" id="SSF53098">
    <property type="entry name" value="Ribonuclease H-like"/>
    <property type="match status" value="1"/>
</dbReference>
<gene>
    <name evidence="1" type="ORF">PSTG_16831</name>
</gene>
<keyword evidence="2" id="KW-1185">Reference proteome</keyword>
<accession>A0A0L0URV0</accession>
<protein>
    <submittedName>
        <fullName evidence="1">Uncharacterized protein</fullName>
    </submittedName>
</protein>